<dbReference type="Proteomes" id="UP000061546">
    <property type="component" value="Chromosome"/>
</dbReference>
<evidence type="ECO:0000313" key="2">
    <source>
        <dbReference type="Proteomes" id="UP000061546"/>
    </source>
</evidence>
<protein>
    <submittedName>
        <fullName evidence="1">Uncharacterized protein</fullName>
    </submittedName>
</protein>
<keyword evidence="2" id="KW-1185">Reference proteome</keyword>
<sequence>MALAITPRGDFGDSPVLRGFKARCETLAHAGPHIRRNNCQPEAAVNTTHKRLKQINVSTFLFH</sequence>
<proteinExistence type="predicted"/>
<evidence type="ECO:0000313" key="1">
    <source>
        <dbReference type="EMBL" id="ALB28047.1"/>
    </source>
</evidence>
<dbReference type="AlphaFoldDB" id="A0A0K2L9R7"/>
<name>A0A0K2L9R7_9LACO</name>
<gene>
    <name evidence="1" type="ORF">JP39_00890</name>
</gene>
<reference evidence="1 2" key="1">
    <citation type="submission" date="2015-08" db="EMBL/GenBank/DDBJ databases">
        <title>Genomic sequence of Lactobacillus heilongjiangensis DSM 28069, isolated from Chinese traditional pickle.</title>
        <authorList>
            <person name="Jiang X."/>
            <person name="Zheng B."/>
            <person name="Cheng H."/>
        </authorList>
    </citation>
    <scope>NUCLEOTIDE SEQUENCE [LARGE SCALE GENOMIC DNA]</scope>
    <source>
        <strain evidence="1 2">DSM 28069</strain>
    </source>
</reference>
<accession>A0A0K2L9R7</accession>
<dbReference type="EMBL" id="CP012559">
    <property type="protein sequence ID" value="ALB28047.1"/>
    <property type="molecule type" value="Genomic_DNA"/>
</dbReference>
<dbReference type="KEGG" id="lhi:JP39_00890"/>
<organism evidence="1 2">
    <name type="scientific">Companilactobacillus heilongjiangensis</name>
    <dbReference type="NCBI Taxonomy" id="1074467"/>
    <lineage>
        <taxon>Bacteria</taxon>
        <taxon>Bacillati</taxon>
        <taxon>Bacillota</taxon>
        <taxon>Bacilli</taxon>
        <taxon>Lactobacillales</taxon>
        <taxon>Lactobacillaceae</taxon>
        <taxon>Companilactobacillus</taxon>
    </lineage>
</organism>